<reference evidence="3 4" key="1">
    <citation type="submission" date="2019-11" db="EMBL/GenBank/DDBJ databases">
        <title>Whole genome sequencing identifies a novel species of the genus Arsenicicoccus isolated from human blood.</title>
        <authorList>
            <person name="Jeong J.H."/>
            <person name="Kweon O.J."/>
            <person name="Kim H.R."/>
            <person name="Kim T.-H."/>
            <person name="Ha S.-M."/>
            <person name="Lee M.-K."/>
        </authorList>
    </citation>
    <scope>NUCLEOTIDE SEQUENCE [LARGE SCALE GENOMIC DNA]</scope>
    <source>
        <strain evidence="3 4">MKL-02</strain>
    </source>
</reference>
<accession>A0A6I3IHJ9</accession>
<feature type="region of interest" description="Disordered" evidence="1">
    <location>
        <begin position="40"/>
        <end position="61"/>
    </location>
</feature>
<proteinExistence type="predicted"/>
<keyword evidence="2" id="KW-0812">Transmembrane</keyword>
<organism evidence="3 4">
    <name type="scientific">Arsenicicoccus cauae</name>
    <dbReference type="NCBI Taxonomy" id="2663847"/>
    <lineage>
        <taxon>Bacteria</taxon>
        <taxon>Bacillati</taxon>
        <taxon>Actinomycetota</taxon>
        <taxon>Actinomycetes</taxon>
        <taxon>Micrococcales</taxon>
        <taxon>Intrasporangiaceae</taxon>
        <taxon>Arsenicicoccus</taxon>
    </lineage>
</organism>
<evidence type="ECO:0000256" key="1">
    <source>
        <dbReference type="SAM" id="MobiDB-lite"/>
    </source>
</evidence>
<protein>
    <submittedName>
        <fullName evidence="3">Uncharacterized protein</fullName>
    </submittedName>
</protein>
<dbReference type="Proteomes" id="UP000431092">
    <property type="component" value="Unassembled WGS sequence"/>
</dbReference>
<comment type="caution">
    <text evidence="3">The sequence shown here is derived from an EMBL/GenBank/DDBJ whole genome shotgun (WGS) entry which is preliminary data.</text>
</comment>
<name>A0A6I3IHJ9_9MICO</name>
<gene>
    <name evidence="3" type="ORF">GGG17_14745</name>
</gene>
<dbReference type="EMBL" id="WLVL01000048">
    <property type="protein sequence ID" value="MTB73197.1"/>
    <property type="molecule type" value="Genomic_DNA"/>
</dbReference>
<keyword evidence="4" id="KW-1185">Reference proteome</keyword>
<evidence type="ECO:0000256" key="2">
    <source>
        <dbReference type="SAM" id="Phobius"/>
    </source>
</evidence>
<feature type="transmembrane region" description="Helical" evidence="2">
    <location>
        <begin position="6"/>
        <end position="25"/>
    </location>
</feature>
<evidence type="ECO:0000313" key="3">
    <source>
        <dbReference type="EMBL" id="MTB73197.1"/>
    </source>
</evidence>
<sequence>MDMLWKVFIALAPTVGVLFIFWHVMKNILEGDRRERIAHAQWEREQEMSARNSTGGQDGHV</sequence>
<evidence type="ECO:0000313" key="4">
    <source>
        <dbReference type="Proteomes" id="UP000431092"/>
    </source>
</evidence>
<keyword evidence="2" id="KW-0472">Membrane</keyword>
<dbReference type="AlphaFoldDB" id="A0A6I3IHJ9"/>
<keyword evidence="2" id="KW-1133">Transmembrane helix</keyword>
<dbReference type="RefSeq" id="WP_154594461.1">
    <property type="nucleotide sequence ID" value="NZ_CP171001.1"/>
</dbReference>